<name>A0ABW1WWD3_9ACTN</name>
<reference evidence="6" key="1">
    <citation type="journal article" date="2019" name="Int. J. Syst. Evol. Microbiol.">
        <title>The Global Catalogue of Microorganisms (GCM) 10K type strain sequencing project: providing services to taxonomists for standard genome sequencing and annotation.</title>
        <authorList>
            <consortium name="The Broad Institute Genomics Platform"/>
            <consortium name="The Broad Institute Genome Sequencing Center for Infectious Disease"/>
            <person name="Wu L."/>
            <person name="Ma J."/>
        </authorList>
    </citation>
    <scope>NUCLEOTIDE SEQUENCE [LARGE SCALE GENOMIC DNA]</scope>
    <source>
        <strain evidence="6">CGMCC 1.15277</strain>
    </source>
</reference>
<feature type="domain" description="HotDog ACOT-type" evidence="4">
    <location>
        <begin position="4"/>
        <end position="116"/>
    </location>
</feature>
<keyword evidence="6" id="KW-1185">Reference proteome</keyword>
<dbReference type="PANTHER" id="PTHR11049">
    <property type="entry name" value="ACYL COENZYME A THIOESTER HYDROLASE"/>
    <property type="match status" value="1"/>
</dbReference>
<dbReference type="Gene3D" id="3.10.129.10">
    <property type="entry name" value="Hotdog Thioesterase"/>
    <property type="match status" value="2"/>
</dbReference>
<gene>
    <name evidence="5" type="ORF">ACFP57_00710</name>
</gene>
<comment type="caution">
    <text evidence="5">The sequence shown here is derived from an EMBL/GenBank/DDBJ whole genome shotgun (WGS) entry which is preliminary data.</text>
</comment>
<dbReference type="EMBL" id="JBHSUA010000003">
    <property type="protein sequence ID" value="MFC6395519.1"/>
    <property type="molecule type" value="Genomic_DNA"/>
</dbReference>
<dbReference type="PANTHER" id="PTHR11049:SF16">
    <property type="entry name" value="PROTEIN VDLD"/>
    <property type="match status" value="1"/>
</dbReference>
<dbReference type="GO" id="GO:0047617">
    <property type="term" value="F:fatty acyl-CoA hydrolase activity"/>
    <property type="evidence" value="ECO:0007669"/>
    <property type="project" value="UniProtKB-EC"/>
</dbReference>
<comment type="similarity">
    <text evidence="1">Belongs to the acyl coenzyme A hydrolase family.</text>
</comment>
<evidence type="ECO:0000256" key="1">
    <source>
        <dbReference type="ARBA" id="ARBA00010458"/>
    </source>
</evidence>
<dbReference type="CDD" id="cd03442">
    <property type="entry name" value="BFIT_BACH"/>
    <property type="match status" value="2"/>
</dbReference>
<dbReference type="InterPro" id="IPR040170">
    <property type="entry name" value="Cytosol_ACT"/>
</dbReference>
<evidence type="ECO:0000256" key="2">
    <source>
        <dbReference type="ARBA" id="ARBA00022801"/>
    </source>
</evidence>
<sequence length="324" mass="35737">MPGTQRHLTLRFLAAPMDGNTEGRVEGGLVLEWIDKAGYAAAVAWSGQYCVTAYVGNVRFSRPVLVGDMVEVQARIVHTGRTSMHIVCTVSSGSPRSEERAVTCQCLMVFVATDENGHPSEVPAFEPTDDWEREQQQIAVRRINGRREIEADMADQVYTEATASLRRTLRFLAKPTDVNWGGKVHGGSVMQWIDEAANLVAEQWHQGPAIAVFAGGVRFYRPIQIGHLVEVEARLIHTGHSSMHVSVHVRSGDPRSGGEMHTTTHCLMVLVALDPTGSRKVAVRSWNPTLPEDLALQSHAKRLIDIREQIARTAPREVPRTAEG</sequence>
<dbReference type="SUPFAM" id="SSF54637">
    <property type="entry name" value="Thioesterase/thiol ester dehydrase-isomerase"/>
    <property type="match status" value="2"/>
</dbReference>
<evidence type="ECO:0000259" key="4">
    <source>
        <dbReference type="PROSITE" id="PS51770"/>
    </source>
</evidence>
<dbReference type="PROSITE" id="PS51770">
    <property type="entry name" value="HOTDOG_ACOT"/>
    <property type="match status" value="2"/>
</dbReference>
<proteinExistence type="inferred from homology"/>
<evidence type="ECO:0000256" key="3">
    <source>
        <dbReference type="PROSITE-ProRule" id="PRU01106"/>
    </source>
</evidence>
<dbReference type="EC" id="3.1.2.20" evidence="5"/>
<protein>
    <submittedName>
        <fullName evidence="5">Acyl-CoA thioesterase</fullName>
        <ecNumber evidence="5">3.1.2.20</ecNumber>
    </submittedName>
</protein>
<evidence type="ECO:0000313" key="6">
    <source>
        <dbReference type="Proteomes" id="UP001596266"/>
    </source>
</evidence>
<organism evidence="5 6">
    <name type="scientific">Luteococcus sanguinis</name>
    <dbReference type="NCBI Taxonomy" id="174038"/>
    <lineage>
        <taxon>Bacteria</taxon>
        <taxon>Bacillati</taxon>
        <taxon>Actinomycetota</taxon>
        <taxon>Actinomycetes</taxon>
        <taxon>Propionibacteriales</taxon>
        <taxon>Propionibacteriaceae</taxon>
        <taxon>Luteococcus</taxon>
    </lineage>
</organism>
<evidence type="ECO:0000313" key="5">
    <source>
        <dbReference type="EMBL" id="MFC6395519.1"/>
    </source>
</evidence>
<dbReference type="Proteomes" id="UP001596266">
    <property type="component" value="Unassembled WGS sequence"/>
</dbReference>
<feature type="domain" description="HotDog ACOT-type" evidence="4">
    <location>
        <begin position="163"/>
        <end position="276"/>
    </location>
</feature>
<dbReference type="InterPro" id="IPR033120">
    <property type="entry name" value="HOTDOG_ACOT"/>
</dbReference>
<dbReference type="Pfam" id="PF03061">
    <property type="entry name" value="4HBT"/>
    <property type="match status" value="2"/>
</dbReference>
<dbReference type="RefSeq" id="WP_343885461.1">
    <property type="nucleotide sequence ID" value="NZ_BAAAKI010000006.1"/>
</dbReference>
<accession>A0ABW1WWD3</accession>
<keyword evidence="2 3" id="KW-0378">Hydrolase</keyword>
<dbReference type="InterPro" id="IPR029069">
    <property type="entry name" value="HotDog_dom_sf"/>
</dbReference>
<dbReference type="InterPro" id="IPR006683">
    <property type="entry name" value="Thioestr_dom"/>
</dbReference>